<name>A0A5Q2F8I5_9CAUD</name>
<dbReference type="EMBL" id="MN505213">
    <property type="protein sequence ID" value="QGF20919.1"/>
    <property type="molecule type" value="Genomic_DNA"/>
</dbReference>
<dbReference type="RefSeq" id="YP_010000058.1">
    <property type="nucleotide sequence ID" value="NC_053012.1"/>
</dbReference>
<keyword evidence="2" id="KW-1185">Reference proteome</keyword>
<proteinExistence type="predicted"/>
<accession>A0A5Q2F8I5</accession>
<organism evidence="1 2">
    <name type="scientific">Serratia phage JS26</name>
    <dbReference type="NCBI Taxonomy" id="2315217"/>
    <lineage>
        <taxon>Viruses</taxon>
        <taxon>Duplodnaviria</taxon>
        <taxon>Heunggongvirae</taxon>
        <taxon>Uroviricota</taxon>
        <taxon>Caudoviricetes</taxon>
        <taxon>Casjensviridae</taxon>
        <taxon>Dunedinvirus</taxon>
        <taxon>Dunedinvirus JS26</taxon>
    </lineage>
</organism>
<protein>
    <submittedName>
        <fullName evidence="1">Uncharacterized protein</fullName>
    </submittedName>
</protein>
<sequence length="102" mass="11389">MSILNEAQQKAALKLIRTVTPFTDDQILPEIVTDGQFGHGTIAQALYLQYEKASSAHISVMSQLGSLRQQLQASESKHGEAVYQMQLLQIELDKLKKQYGVE</sequence>
<dbReference type="Proteomes" id="UP000345177">
    <property type="component" value="Segment"/>
</dbReference>
<evidence type="ECO:0000313" key="2">
    <source>
        <dbReference type="Proteomes" id="UP000345177"/>
    </source>
</evidence>
<reference evidence="1 2" key="1">
    <citation type="submission" date="2019-09" db="EMBL/GenBank/DDBJ databases">
        <title>Transcriptional response of Serratia to Siphovirus infection.</title>
        <authorList>
            <person name="Malone L.M."/>
            <person name="Fineran P.C."/>
        </authorList>
    </citation>
    <scope>NUCLEOTIDE SEQUENCE [LARGE SCALE GENOMIC DNA]</scope>
</reference>
<dbReference type="KEGG" id="vg:62682698"/>
<evidence type="ECO:0000313" key="1">
    <source>
        <dbReference type="EMBL" id="QGF20919.1"/>
    </source>
</evidence>
<dbReference type="GeneID" id="62682698"/>